<evidence type="ECO:0000256" key="2">
    <source>
        <dbReference type="SAM" id="Phobius"/>
    </source>
</evidence>
<proteinExistence type="predicted"/>
<protein>
    <submittedName>
        <fullName evidence="4">Uncharacterized protein</fullName>
    </submittedName>
</protein>
<evidence type="ECO:0000313" key="4">
    <source>
        <dbReference type="WBParaSite" id="MBELARI_LOCUS5502"/>
    </source>
</evidence>
<sequence length="76" mass="8897">MLGGGCEVRGSNDCHQARETQICRLGWLLLMMWLCMIIYMTKEMWCGSIPMETPREEKQSTQRSSTKYNNHRVIEV</sequence>
<dbReference type="Proteomes" id="UP000887575">
    <property type="component" value="Unassembled WGS sequence"/>
</dbReference>
<feature type="region of interest" description="Disordered" evidence="1">
    <location>
        <begin position="53"/>
        <end position="76"/>
    </location>
</feature>
<keyword evidence="2" id="KW-0472">Membrane</keyword>
<evidence type="ECO:0000256" key="1">
    <source>
        <dbReference type="SAM" id="MobiDB-lite"/>
    </source>
</evidence>
<keyword evidence="2" id="KW-1133">Transmembrane helix</keyword>
<feature type="transmembrane region" description="Helical" evidence="2">
    <location>
        <begin position="25"/>
        <end position="41"/>
    </location>
</feature>
<keyword evidence="2" id="KW-0812">Transmembrane</keyword>
<dbReference type="AlphaFoldDB" id="A0AAF3FI19"/>
<accession>A0AAF3FI19</accession>
<dbReference type="WBParaSite" id="MBELARI_LOCUS5502">
    <property type="protein sequence ID" value="MBELARI_LOCUS5502"/>
    <property type="gene ID" value="MBELARI_LOCUS5502"/>
</dbReference>
<name>A0AAF3FI19_9BILA</name>
<organism evidence="3 4">
    <name type="scientific">Mesorhabditis belari</name>
    <dbReference type="NCBI Taxonomy" id="2138241"/>
    <lineage>
        <taxon>Eukaryota</taxon>
        <taxon>Metazoa</taxon>
        <taxon>Ecdysozoa</taxon>
        <taxon>Nematoda</taxon>
        <taxon>Chromadorea</taxon>
        <taxon>Rhabditida</taxon>
        <taxon>Rhabditina</taxon>
        <taxon>Rhabditomorpha</taxon>
        <taxon>Rhabditoidea</taxon>
        <taxon>Rhabditidae</taxon>
        <taxon>Mesorhabditinae</taxon>
        <taxon>Mesorhabditis</taxon>
    </lineage>
</organism>
<reference evidence="4" key="1">
    <citation type="submission" date="2024-02" db="UniProtKB">
        <authorList>
            <consortium name="WormBaseParasite"/>
        </authorList>
    </citation>
    <scope>IDENTIFICATION</scope>
</reference>
<keyword evidence="3" id="KW-1185">Reference proteome</keyword>
<evidence type="ECO:0000313" key="3">
    <source>
        <dbReference type="Proteomes" id="UP000887575"/>
    </source>
</evidence>